<proteinExistence type="predicted"/>
<accession>A0AA88B0S8</accession>
<protein>
    <submittedName>
        <fullName evidence="1">Uncharacterized protein</fullName>
    </submittedName>
</protein>
<reference evidence="1" key="1">
    <citation type="submission" date="2023-07" db="EMBL/GenBank/DDBJ databases">
        <title>draft genome sequence of fig (Ficus carica).</title>
        <authorList>
            <person name="Takahashi T."/>
            <person name="Nishimura K."/>
        </authorList>
    </citation>
    <scope>NUCLEOTIDE SEQUENCE</scope>
</reference>
<sequence>MTDGDKMAVACVEICRGSTIGAVRSRDQSVSHYRDLLPDAADVQIRLMVAGFHRRRRSLVTEREGGVWEK</sequence>
<dbReference type="Proteomes" id="UP001187192">
    <property type="component" value="Unassembled WGS sequence"/>
</dbReference>
<evidence type="ECO:0000313" key="1">
    <source>
        <dbReference type="EMBL" id="GMN55491.1"/>
    </source>
</evidence>
<organism evidence="1 2">
    <name type="scientific">Ficus carica</name>
    <name type="common">Common fig</name>
    <dbReference type="NCBI Taxonomy" id="3494"/>
    <lineage>
        <taxon>Eukaryota</taxon>
        <taxon>Viridiplantae</taxon>
        <taxon>Streptophyta</taxon>
        <taxon>Embryophyta</taxon>
        <taxon>Tracheophyta</taxon>
        <taxon>Spermatophyta</taxon>
        <taxon>Magnoliopsida</taxon>
        <taxon>eudicotyledons</taxon>
        <taxon>Gunneridae</taxon>
        <taxon>Pentapetalae</taxon>
        <taxon>rosids</taxon>
        <taxon>fabids</taxon>
        <taxon>Rosales</taxon>
        <taxon>Moraceae</taxon>
        <taxon>Ficeae</taxon>
        <taxon>Ficus</taxon>
    </lineage>
</organism>
<keyword evidence="2" id="KW-1185">Reference proteome</keyword>
<gene>
    <name evidence="1" type="ORF">TIFTF001_024606</name>
</gene>
<dbReference type="AlphaFoldDB" id="A0AA88B0S8"/>
<dbReference type="EMBL" id="BTGU01000057">
    <property type="protein sequence ID" value="GMN55491.1"/>
    <property type="molecule type" value="Genomic_DNA"/>
</dbReference>
<comment type="caution">
    <text evidence="1">The sequence shown here is derived from an EMBL/GenBank/DDBJ whole genome shotgun (WGS) entry which is preliminary data.</text>
</comment>
<evidence type="ECO:0000313" key="2">
    <source>
        <dbReference type="Proteomes" id="UP001187192"/>
    </source>
</evidence>
<name>A0AA88B0S8_FICCA</name>